<feature type="binding site" evidence="8">
    <location>
        <position position="267"/>
    </location>
    <ligand>
        <name>substrate</name>
    </ligand>
</feature>
<dbReference type="GO" id="GO:0030145">
    <property type="term" value="F:manganese ion binding"/>
    <property type="evidence" value="ECO:0007669"/>
    <property type="project" value="UniProtKB-UniRule"/>
</dbReference>
<feature type="binding site" evidence="8">
    <location>
        <position position="286"/>
    </location>
    <ligand>
        <name>Mn(2+)</name>
        <dbReference type="ChEBI" id="CHEBI:29035"/>
    </ligand>
</feature>
<dbReference type="Pfam" id="PF00821">
    <property type="entry name" value="PEPCK_GTP"/>
    <property type="match status" value="1"/>
</dbReference>
<dbReference type="GO" id="GO:0071333">
    <property type="term" value="P:cellular response to glucose stimulus"/>
    <property type="evidence" value="ECO:0007669"/>
    <property type="project" value="TreeGrafter"/>
</dbReference>
<feature type="binding site" evidence="8">
    <location>
        <begin position="268"/>
        <end position="273"/>
    </location>
    <ligand>
        <name>GTP</name>
        <dbReference type="ChEBI" id="CHEBI:37565"/>
    </ligand>
</feature>
<keyword evidence="5 8" id="KW-0342">GTP-binding</keyword>
<dbReference type="GO" id="GO:0019543">
    <property type="term" value="P:propionate catabolic process"/>
    <property type="evidence" value="ECO:0007669"/>
    <property type="project" value="TreeGrafter"/>
</dbReference>
<feature type="binding site" evidence="8">
    <location>
        <position position="225"/>
    </location>
    <ligand>
        <name>Mn(2+)</name>
        <dbReference type="ChEBI" id="CHEBI:29035"/>
    </ligand>
</feature>
<reference evidence="11 12" key="1">
    <citation type="journal article" date="2020" name="Nature">
        <title>Isolation of an archaeon at the prokaryote-eukaryote interface.</title>
        <authorList>
            <person name="Imachi H."/>
            <person name="Nobu M.K."/>
            <person name="Nakahara N."/>
            <person name="Morono Y."/>
            <person name="Ogawara M."/>
            <person name="Takaki Y."/>
            <person name="Takano Y."/>
            <person name="Uematsu K."/>
            <person name="Ikuta T."/>
            <person name="Ito M."/>
            <person name="Matsui Y."/>
            <person name="Miyazaki M."/>
            <person name="Murata K."/>
            <person name="Saito Y."/>
            <person name="Sakai S."/>
            <person name="Song C."/>
            <person name="Tasumi E."/>
            <person name="Yamanaka Y."/>
            <person name="Yamaguchi T."/>
            <person name="Kamagata Y."/>
            <person name="Tamaki H."/>
            <person name="Takai K."/>
        </authorList>
    </citation>
    <scope>NUCLEOTIDE SEQUENCE [LARGE SCALE GENOMIC DNA]</scope>
    <source>
        <strain evidence="11 12">MK-D1</strain>
    </source>
</reference>
<comment type="subcellular location">
    <subcellularLocation>
        <location evidence="8">Cytoplasm</location>
    </subcellularLocation>
</comment>
<dbReference type="GO" id="GO:0016301">
    <property type="term" value="F:kinase activity"/>
    <property type="evidence" value="ECO:0007669"/>
    <property type="project" value="UniProtKB-KW"/>
</dbReference>
<dbReference type="InterPro" id="IPR035077">
    <property type="entry name" value="PEP_carboxykinase_GTP_C"/>
</dbReference>
<evidence type="ECO:0000256" key="6">
    <source>
        <dbReference type="ARBA" id="ARBA00023211"/>
    </source>
</evidence>
<dbReference type="GO" id="GO:0006094">
    <property type="term" value="P:gluconeogenesis"/>
    <property type="evidence" value="ECO:0007669"/>
    <property type="project" value="UniProtKB-UniRule"/>
</dbReference>
<keyword evidence="8" id="KW-0312">Gluconeogenesis</keyword>
<dbReference type="EMBL" id="CP042905">
    <property type="protein sequence ID" value="QEE15833.1"/>
    <property type="molecule type" value="Genomic_DNA"/>
</dbReference>
<keyword evidence="6 8" id="KW-0464">Manganese</keyword>
<feature type="binding site" evidence="8">
    <location>
        <position position="244"/>
    </location>
    <ligand>
        <name>Mn(2+)</name>
        <dbReference type="ChEBI" id="CHEBI:29035"/>
    </ligand>
</feature>
<comment type="similarity">
    <text evidence="1 8">Belongs to the phosphoenolpyruvate carboxykinase [GTP] family.</text>
</comment>
<dbReference type="GO" id="GO:0005829">
    <property type="term" value="C:cytosol"/>
    <property type="evidence" value="ECO:0007669"/>
    <property type="project" value="TreeGrafter"/>
</dbReference>
<dbReference type="Proteomes" id="UP000321408">
    <property type="component" value="Chromosome"/>
</dbReference>
<evidence type="ECO:0000256" key="4">
    <source>
        <dbReference type="ARBA" id="ARBA00022793"/>
    </source>
</evidence>
<feature type="binding site" evidence="8">
    <location>
        <position position="418"/>
    </location>
    <ligand>
        <name>GTP</name>
        <dbReference type="ChEBI" id="CHEBI:37565"/>
    </ligand>
</feature>
<dbReference type="PANTHER" id="PTHR11561:SF0">
    <property type="entry name" value="PHOSPHOENOLPYRUVATE CARBOXYKINASE [GTP]-RELATED"/>
    <property type="match status" value="1"/>
</dbReference>
<dbReference type="InterPro" id="IPR013035">
    <property type="entry name" value="PEP_carboxykinase_C"/>
</dbReference>
<protein>
    <recommendedName>
        <fullName evidence="8">Phosphoenolpyruvate carboxykinase [GTP]</fullName>
        <shortName evidence="8">PEP carboxykinase</shortName>
        <shortName evidence="8">PEPCK</shortName>
        <ecNumber evidence="8">4.1.1.32</ecNumber>
    </recommendedName>
    <alternativeName>
        <fullName evidence="8">GTP-dependent phosphoenolpyruvate carboxykinase</fullName>
        <shortName evidence="8">GTP-PEPCK</shortName>
    </alternativeName>
</protein>
<dbReference type="NCBIfam" id="NF003253">
    <property type="entry name" value="PRK04210.1"/>
    <property type="match status" value="1"/>
</dbReference>
<evidence type="ECO:0000256" key="3">
    <source>
        <dbReference type="ARBA" id="ARBA00022741"/>
    </source>
</evidence>
<keyword evidence="3 8" id="KW-0547">Nucleotide-binding</keyword>
<dbReference type="SUPFAM" id="SSF53795">
    <property type="entry name" value="PEP carboxykinase-like"/>
    <property type="match status" value="1"/>
</dbReference>
<dbReference type="AlphaFoldDB" id="A0A5B9D9R4"/>
<dbReference type="EC" id="4.1.1.32" evidence="8"/>
<dbReference type="PANTHER" id="PTHR11561">
    <property type="entry name" value="PHOSPHOENOLPYRUVATE CARBOXYKINASE"/>
    <property type="match status" value="1"/>
</dbReference>
<feature type="domain" description="Phosphoenolpyruvate carboxykinase C-terminal P-loop" evidence="9">
    <location>
        <begin position="240"/>
        <end position="602"/>
    </location>
</feature>
<dbReference type="PROSITE" id="PS00505">
    <property type="entry name" value="PEPCK_GTP"/>
    <property type="match status" value="1"/>
</dbReference>
<comment type="pathway">
    <text evidence="8">Carbohydrate biosynthesis; gluconeogenesis.</text>
</comment>
<comment type="catalytic activity">
    <reaction evidence="8">
        <text>oxaloacetate + GTP = phosphoenolpyruvate + GDP + CO2</text>
        <dbReference type="Rhea" id="RHEA:10388"/>
        <dbReference type="ChEBI" id="CHEBI:16452"/>
        <dbReference type="ChEBI" id="CHEBI:16526"/>
        <dbReference type="ChEBI" id="CHEBI:37565"/>
        <dbReference type="ChEBI" id="CHEBI:58189"/>
        <dbReference type="ChEBI" id="CHEBI:58702"/>
        <dbReference type="EC" id="4.1.1.32"/>
    </reaction>
</comment>
<evidence type="ECO:0000256" key="5">
    <source>
        <dbReference type="ARBA" id="ARBA00023134"/>
    </source>
</evidence>
<evidence type="ECO:0000313" key="12">
    <source>
        <dbReference type="Proteomes" id="UP000321408"/>
    </source>
</evidence>
<evidence type="ECO:0000256" key="2">
    <source>
        <dbReference type="ARBA" id="ARBA00022723"/>
    </source>
</evidence>
<comment type="function">
    <text evidence="8">Catalyzes the conversion of oxaloacetate (OAA) to phosphoenolpyruvate (PEP), the rate-limiting step in the metabolic pathway that produces glucose from lactate and other precursors derived from the citric acid cycle.</text>
</comment>
<evidence type="ECO:0000256" key="8">
    <source>
        <dbReference type="HAMAP-Rule" id="MF_00452"/>
    </source>
</evidence>
<keyword evidence="2 8" id="KW-0479">Metal-binding</keyword>
<organism evidence="11 12">
    <name type="scientific">Promethearchaeum syntrophicum</name>
    <dbReference type="NCBI Taxonomy" id="2594042"/>
    <lineage>
        <taxon>Archaea</taxon>
        <taxon>Promethearchaeati</taxon>
        <taxon>Promethearchaeota</taxon>
        <taxon>Promethearchaeia</taxon>
        <taxon>Promethearchaeales</taxon>
        <taxon>Promethearchaeaceae</taxon>
        <taxon>Promethearchaeum</taxon>
    </lineage>
</organism>
<feature type="binding site" evidence="8">
    <location>
        <begin position="385"/>
        <end position="387"/>
    </location>
    <ligand>
        <name>substrate</name>
    </ligand>
</feature>
<feature type="binding site" evidence="8">
    <location>
        <position position="81"/>
    </location>
    <ligand>
        <name>substrate</name>
    </ligand>
</feature>
<keyword evidence="7 8" id="KW-0456">Lyase</keyword>
<dbReference type="Gene3D" id="3.90.228.20">
    <property type="match status" value="2"/>
</dbReference>
<keyword evidence="4 8" id="KW-0210">Decarboxylase</keyword>
<feature type="domain" description="Phosphoenolpyruvate carboxykinase GTP-utilising N-terminal" evidence="10">
    <location>
        <begin position="26"/>
        <end position="235"/>
    </location>
</feature>
<evidence type="ECO:0000259" key="10">
    <source>
        <dbReference type="Pfam" id="PF17297"/>
    </source>
</evidence>
<dbReference type="HAMAP" id="MF_00452">
    <property type="entry name" value="PEPCK_GTP"/>
    <property type="match status" value="1"/>
</dbReference>
<name>A0A5B9D9R4_9ARCH</name>
<keyword evidence="12" id="KW-1185">Reference proteome</keyword>
<dbReference type="GO" id="GO:0046327">
    <property type="term" value="P:glycerol biosynthetic process from pyruvate"/>
    <property type="evidence" value="ECO:0007669"/>
    <property type="project" value="TreeGrafter"/>
</dbReference>
<dbReference type="PIRSF" id="PIRSF001348">
    <property type="entry name" value="PEP_carboxykinase_GTP"/>
    <property type="match status" value="1"/>
</dbReference>
<dbReference type="GeneID" id="41329652"/>
<dbReference type="GO" id="GO:0006107">
    <property type="term" value="P:oxaloacetate metabolic process"/>
    <property type="evidence" value="ECO:0007669"/>
    <property type="project" value="TreeGrafter"/>
</dbReference>
<dbReference type="KEGG" id="psyt:DSAG12_01660"/>
<dbReference type="GO" id="GO:0042594">
    <property type="term" value="P:response to starvation"/>
    <property type="evidence" value="ECO:0007669"/>
    <property type="project" value="TreeGrafter"/>
</dbReference>
<dbReference type="Pfam" id="PF17297">
    <property type="entry name" value="PEPCK_N"/>
    <property type="match status" value="1"/>
</dbReference>
<dbReference type="RefSeq" id="WP_147662731.1">
    <property type="nucleotide sequence ID" value="NZ_CP042905.2"/>
</dbReference>
<evidence type="ECO:0000256" key="1">
    <source>
        <dbReference type="ARBA" id="ARBA00005796"/>
    </source>
</evidence>
<dbReference type="GO" id="GO:0033993">
    <property type="term" value="P:response to lipid"/>
    <property type="evidence" value="ECO:0007669"/>
    <property type="project" value="TreeGrafter"/>
</dbReference>
<feature type="binding site" evidence="8">
    <location>
        <position position="387"/>
    </location>
    <ligand>
        <name>GTP</name>
        <dbReference type="ChEBI" id="CHEBI:37565"/>
    </ligand>
</feature>
<proteinExistence type="inferred from homology"/>
<comment type="cofactor">
    <cofactor evidence="8">
        <name>Mn(2+)</name>
        <dbReference type="ChEBI" id="CHEBI:29035"/>
    </cofactor>
    <text evidence="8">Binds 1 Mn(2+) ion per subunit.</text>
</comment>
<gene>
    <name evidence="8" type="primary">pckG</name>
    <name evidence="11" type="ORF">DSAG12_01660</name>
</gene>
<comment type="caution">
    <text evidence="8">Lacks conserved residue(s) required for the propagation of feature annotation.</text>
</comment>
<evidence type="ECO:0000256" key="7">
    <source>
        <dbReference type="ARBA" id="ARBA00023239"/>
    </source>
</evidence>
<dbReference type="Gene3D" id="3.40.449.10">
    <property type="entry name" value="Phosphoenolpyruvate Carboxykinase, domain 1"/>
    <property type="match status" value="1"/>
</dbReference>
<sequence length="622" mass="70812">MYNNLISTVDLEKLTALNNQKLMDIVDKAIKLMKPEKVIVLTDNSEEIENFRNLTIEAKEEKSLAIEGHTIHYDGYYDQARDKGHTATLLPAGEQLSRGLNVIERNKGLEEVLGFMDGAMQNKTMIIRFFCLGPTNSRFSISALQITDSFYVAHSEDILYRPGYEQFKKLEDKNDFFYFWHSAGRLDERNTTVNIDKRRIYIDPLENRVLSVNNQYAGNSLACKKLALRLAIYKANHSDWLTEHMFISAYYSPFKDRKTYFAGAFPSACGKTSTAMIPGATIVGDDIAYIKEGPEGEMRAVNIEQGIFGIIKDVNAQDDPEIFKAITTPKEIIFSNILTTADGKTYWQGMGKNVEIPKEGYNHSGSWKEGDKDKDGNIIPLSHPNSRFTVGISELENVDEALHASEGVQIDAILYGGRDSYTTVPVAESLNWRHGVFIGATIESETTSATLGKSGVRKSNPMACMDFIIVPLSLYFKNHLKFGRKLKQCPKVFSTNYFLKGENGQYLNTKLDKKVWVLWAEGRVHGDYDAILTPIGNIPKYEDLKNLFSNVFDGRVYSKEEYKEQFSLHIDLYLEKYQRMEELFKDEPDMPLEFWDELTRIRNGLENLQNQKGKNVISPFDL</sequence>
<dbReference type="UniPathway" id="UPA00138"/>
<dbReference type="InterPro" id="IPR035078">
    <property type="entry name" value="PEP_carboxykinase_GTP_N"/>
</dbReference>
<dbReference type="Gene3D" id="2.170.8.10">
    <property type="entry name" value="Phosphoenolpyruvate Carboxykinase, domain 2"/>
    <property type="match status" value="1"/>
</dbReference>
<feature type="active site" evidence="8">
    <location>
        <position position="269"/>
    </location>
</feature>
<dbReference type="GO" id="GO:0004613">
    <property type="term" value="F:phosphoenolpyruvate carboxykinase (GTP) activity"/>
    <property type="evidence" value="ECO:0007669"/>
    <property type="project" value="UniProtKB-UniRule"/>
</dbReference>
<dbReference type="InterPro" id="IPR018091">
    <property type="entry name" value="PEP_carboxykin_GTP_CS"/>
</dbReference>
<accession>A0A5B9D9R4</accession>
<feature type="binding site" evidence="8">
    <location>
        <begin position="216"/>
        <end position="218"/>
    </location>
    <ligand>
        <name>substrate</name>
    </ligand>
</feature>
<dbReference type="GO" id="GO:0005525">
    <property type="term" value="F:GTP binding"/>
    <property type="evidence" value="ECO:0007669"/>
    <property type="project" value="UniProtKB-UniRule"/>
</dbReference>
<dbReference type="SUPFAM" id="SSF68923">
    <property type="entry name" value="PEP carboxykinase N-terminal domain"/>
    <property type="match status" value="1"/>
</dbReference>
<evidence type="ECO:0000313" key="11">
    <source>
        <dbReference type="EMBL" id="QEE15833.1"/>
    </source>
</evidence>
<evidence type="ECO:0000259" key="9">
    <source>
        <dbReference type="Pfam" id="PF00821"/>
    </source>
</evidence>
<reference evidence="11 12" key="2">
    <citation type="journal article" date="2024" name="Int. J. Syst. Evol. Microbiol.">
        <title>Promethearchaeum syntrophicum gen. nov., sp. nov., an anaerobic, obligately syntrophic archaeon, the first isolate of the lineage 'Asgard' archaea, and proposal of the new archaeal phylum Promethearchaeota phyl. nov. and kingdom Promethearchaeati regn. nov.</title>
        <authorList>
            <person name="Imachi H."/>
            <person name="Nobu M.K."/>
            <person name="Kato S."/>
            <person name="Takaki Y."/>
            <person name="Miyazaki M."/>
            <person name="Miyata M."/>
            <person name="Ogawara M."/>
            <person name="Saito Y."/>
            <person name="Sakai S."/>
            <person name="Tahara Y.O."/>
            <person name="Takano Y."/>
            <person name="Tasumi E."/>
            <person name="Uematsu K."/>
            <person name="Yoshimura T."/>
            <person name="Itoh T."/>
            <person name="Ohkuma M."/>
            <person name="Takai K."/>
        </authorList>
    </citation>
    <scope>NUCLEOTIDE SEQUENCE [LARGE SCALE GENOMIC DNA]</scope>
    <source>
        <strain evidence="11 12">MK-D1</strain>
    </source>
</reference>
<keyword evidence="8" id="KW-0963">Cytoplasm</keyword>
<dbReference type="InterPro" id="IPR008210">
    <property type="entry name" value="PEP_carboxykinase_N"/>
</dbReference>
<dbReference type="OrthoDB" id="55875at2157"/>
<dbReference type="InterPro" id="IPR008209">
    <property type="entry name" value="PEP_carboxykinase_GTP"/>
</dbReference>